<dbReference type="GeneID" id="107761581"/>
<organism evidence="1 2">
    <name type="scientific">Nicotiana tabacum</name>
    <name type="common">Common tobacco</name>
    <dbReference type="NCBI Taxonomy" id="4097"/>
    <lineage>
        <taxon>Eukaryota</taxon>
        <taxon>Viridiplantae</taxon>
        <taxon>Streptophyta</taxon>
        <taxon>Embryophyta</taxon>
        <taxon>Tracheophyta</taxon>
        <taxon>Spermatophyta</taxon>
        <taxon>Magnoliopsida</taxon>
        <taxon>eudicotyledons</taxon>
        <taxon>Gunneridae</taxon>
        <taxon>Pentapetalae</taxon>
        <taxon>asterids</taxon>
        <taxon>lamiids</taxon>
        <taxon>Solanales</taxon>
        <taxon>Solanaceae</taxon>
        <taxon>Nicotianoideae</taxon>
        <taxon>Nicotianeae</taxon>
        <taxon>Nicotiana</taxon>
    </lineage>
</organism>
<accession>A0A1S3X6F9</accession>
<keyword evidence="1" id="KW-1185">Reference proteome</keyword>
<evidence type="ECO:0000313" key="2">
    <source>
        <dbReference type="RefSeq" id="XP_016435303.1"/>
    </source>
</evidence>
<dbReference type="InterPro" id="IPR038928">
    <property type="entry name" value="LAZY1"/>
</dbReference>
<dbReference type="GO" id="GO:2000012">
    <property type="term" value="P:regulation of auxin polar transport"/>
    <property type="evidence" value="ECO:0007669"/>
    <property type="project" value="InterPro"/>
</dbReference>
<dbReference type="OrthoDB" id="780166at2759"/>
<gene>
    <name evidence="2" type="primary">LOC107761581</name>
</gene>
<name>A0A1S3X6F9_TOBAC</name>
<dbReference type="PANTHER" id="PTHR34959">
    <property type="entry name" value="PROTEIN LAZY 1"/>
    <property type="match status" value="1"/>
</dbReference>
<sequence>MKLLGWMHSKLKQKGNEPANNTPIVVYKEVKSNGAEMEPFDELFPGFLAIGTLGDYQTTNTDPPTPTFPLPFDHSETDITEKELKFINDELEKYLEEKVNKVAYESSESIITLSDKRAARCSKLPQCEGSGEGPNRKALLNAALPCITLSDNHIETGATECYSNMEEYPLQKYLLGSSIELLAEVQQQKGFIEELFKRTNIVQESHVGTHDGKEKKQAKRKHAVDFMKKMLQNLHYKSKSSTTAHSKGNVNGSVSSKRKLPQVLKMFKRKVHPEGLMNENILQDNETSNISCKTNNLRANSEVNKKNSPAATTKKELNALTVNREHWIKTDSDYLVLEL</sequence>
<proteinExistence type="predicted"/>
<dbReference type="PANTHER" id="PTHR34959:SF7">
    <property type="entry name" value="PROTEIN LAZY 1-LIKE"/>
    <property type="match status" value="1"/>
</dbReference>
<dbReference type="Proteomes" id="UP000790787">
    <property type="component" value="Chromosome 3"/>
</dbReference>
<protein>
    <submittedName>
        <fullName evidence="2">Uncharacterized protein isoform X2</fullName>
    </submittedName>
</protein>
<dbReference type="GO" id="GO:0009630">
    <property type="term" value="P:gravitropism"/>
    <property type="evidence" value="ECO:0007669"/>
    <property type="project" value="InterPro"/>
</dbReference>
<reference evidence="1" key="1">
    <citation type="journal article" date="2014" name="Nat. Commun.">
        <title>The tobacco genome sequence and its comparison with those of tomato and potato.</title>
        <authorList>
            <person name="Sierro N."/>
            <person name="Battey J.N."/>
            <person name="Ouadi S."/>
            <person name="Bakaher N."/>
            <person name="Bovet L."/>
            <person name="Willig A."/>
            <person name="Goepfert S."/>
            <person name="Peitsch M.C."/>
            <person name="Ivanov N.V."/>
        </authorList>
    </citation>
    <scope>NUCLEOTIDE SEQUENCE [LARGE SCALE GENOMIC DNA]</scope>
</reference>
<dbReference type="AlphaFoldDB" id="A0A1S3X6F9"/>
<dbReference type="RefSeq" id="XP_016435303.1">
    <property type="nucleotide sequence ID" value="XM_016579817.1"/>
</dbReference>
<reference evidence="2" key="2">
    <citation type="submission" date="2025-08" db="UniProtKB">
        <authorList>
            <consortium name="RefSeq"/>
        </authorList>
    </citation>
    <scope>IDENTIFICATION</scope>
</reference>
<evidence type="ECO:0000313" key="1">
    <source>
        <dbReference type="Proteomes" id="UP000790787"/>
    </source>
</evidence>